<evidence type="ECO:0000313" key="3">
    <source>
        <dbReference type="Proteomes" id="UP001239994"/>
    </source>
</evidence>
<protein>
    <recommendedName>
        <fullName evidence="1">Reverse transcriptase domain-containing protein</fullName>
    </recommendedName>
</protein>
<evidence type="ECO:0000313" key="2">
    <source>
        <dbReference type="EMBL" id="KAK1804816.1"/>
    </source>
</evidence>
<name>A0AAD8ZT85_9TELE</name>
<dbReference type="InterPro" id="IPR000477">
    <property type="entry name" value="RT_dom"/>
</dbReference>
<comment type="caution">
    <text evidence="2">The sequence shown here is derived from an EMBL/GenBank/DDBJ whole genome shotgun (WGS) entry which is preliminary data.</text>
</comment>
<dbReference type="InterPro" id="IPR015095">
    <property type="entry name" value="AlkB_hom8_N"/>
</dbReference>
<dbReference type="EMBL" id="JAROKS010000003">
    <property type="protein sequence ID" value="KAK1804816.1"/>
    <property type="molecule type" value="Genomic_DNA"/>
</dbReference>
<gene>
    <name evidence="2" type="ORF">P4O66_003547</name>
</gene>
<dbReference type="PROSITE" id="PS50878">
    <property type="entry name" value="RT_POL"/>
    <property type="match status" value="1"/>
</dbReference>
<feature type="domain" description="Reverse transcriptase" evidence="1">
    <location>
        <begin position="154"/>
        <end position="395"/>
    </location>
</feature>
<dbReference type="GO" id="GO:0008168">
    <property type="term" value="F:methyltransferase activity"/>
    <property type="evidence" value="ECO:0007669"/>
    <property type="project" value="InterPro"/>
</dbReference>
<reference evidence="2" key="1">
    <citation type="submission" date="2023-03" db="EMBL/GenBank/DDBJ databases">
        <title>Electrophorus voltai genome.</title>
        <authorList>
            <person name="Bian C."/>
        </authorList>
    </citation>
    <scope>NUCLEOTIDE SEQUENCE</scope>
    <source>
        <strain evidence="2">CB-2022</strain>
        <tissue evidence="2">Muscle</tissue>
    </source>
</reference>
<dbReference type="CDD" id="cd01650">
    <property type="entry name" value="RT_nLTR_like"/>
    <property type="match status" value="1"/>
</dbReference>
<keyword evidence="3" id="KW-1185">Reference proteome</keyword>
<evidence type="ECO:0000259" key="1">
    <source>
        <dbReference type="PROSITE" id="PS50878"/>
    </source>
</evidence>
<dbReference type="PANTHER" id="PTHR47510">
    <property type="entry name" value="REVERSE TRANSCRIPTASE DOMAIN-CONTAINING PROTEIN"/>
    <property type="match status" value="1"/>
</dbReference>
<accession>A0AAD8ZT85</accession>
<dbReference type="Pfam" id="PF00078">
    <property type="entry name" value="RVT_1"/>
    <property type="match status" value="1"/>
</dbReference>
<dbReference type="Pfam" id="PF09004">
    <property type="entry name" value="ALKBH8_N"/>
    <property type="match status" value="1"/>
</dbReference>
<organism evidence="2 3">
    <name type="scientific">Electrophorus voltai</name>
    <dbReference type="NCBI Taxonomy" id="2609070"/>
    <lineage>
        <taxon>Eukaryota</taxon>
        <taxon>Metazoa</taxon>
        <taxon>Chordata</taxon>
        <taxon>Craniata</taxon>
        <taxon>Vertebrata</taxon>
        <taxon>Euteleostomi</taxon>
        <taxon>Actinopterygii</taxon>
        <taxon>Neopterygii</taxon>
        <taxon>Teleostei</taxon>
        <taxon>Ostariophysi</taxon>
        <taxon>Gymnotiformes</taxon>
        <taxon>Gymnotoidei</taxon>
        <taxon>Gymnotidae</taxon>
        <taxon>Electrophorus</taxon>
    </lineage>
</organism>
<proteinExistence type="predicted"/>
<dbReference type="GO" id="GO:0016706">
    <property type="term" value="F:2-oxoglutarate-dependent dioxygenase activity"/>
    <property type="evidence" value="ECO:0007669"/>
    <property type="project" value="InterPro"/>
</dbReference>
<dbReference type="Proteomes" id="UP001239994">
    <property type="component" value="Unassembled WGS sequence"/>
</dbReference>
<dbReference type="PANTHER" id="PTHR47510:SF3">
    <property type="entry name" value="ENDO_EXONUCLEASE_PHOSPHATASE DOMAIN-CONTAINING PROTEIN"/>
    <property type="match status" value="1"/>
</dbReference>
<sequence>MLLRTRDSAFRTGDREALRKTRAKLSRAIREAKRTHAQRIHGHFKDTGDTRHMWEGIQAITNYRKTSPSCDSDAILPDALNDFYAWFEAQNNVAAEKSIPLQKDQMLCLTAADVKHTLSGVNPRKAAGPDNIPGRVLSECADQLADVLTDIFNISLSCTVVPTCFKTTSIVPMPKKPTVSCLNDYRPNALTSIIMKCFERLVMRHIKTQLPPSVDPLQFTYRPNRSTDDAISTTLHLALTHLDKKGTYVRMLFIDFSSAFNTIVPQHLIGKLSLLGLNTSLCNWILDFLTGRPQFVRIGSSTSNTTTLSTGAPQGSVLGPLLFTLLTHDCAAMHSLNHIIKFADDTTMVGLINKDNESAYREEVQEVESKARSLPACHQRLLSGVIKNKFLGVHIVENFTWTLNTSSITKRAQQRLYFLRKLREAHLPSPILTTFYRGTVESILSSCIITWFGNCTAFDRKNLQRIVRTAEKIIGVSLPSITNIYTTRCIRKATNIVKDPTHPSHELFTLLPSGRRYHSIQSRTSRLCNSFFPEAIRLLNSG</sequence>
<dbReference type="AlphaFoldDB" id="A0AAD8ZT85"/>